<dbReference type="Gene3D" id="3.40.50.2300">
    <property type="match status" value="1"/>
</dbReference>
<dbReference type="InterPro" id="IPR037522">
    <property type="entry name" value="HD_GYP_dom"/>
</dbReference>
<keyword evidence="1 4" id="KW-0597">Phosphoprotein</keyword>
<accession>A0A660S8A3</accession>
<dbReference type="Gene3D" id="1.10.3210.10">
    <property type="entry name" value="Hypothetical protein af1432"/>
    <property type="match status" value="1"/>
</dbReference>
<dbReference type="InterPro" id="IPR029016">
    <property type="entry name" value="GAF-like_dom_sf"/>
</dbReference>
<dbReference type="SMART" id="SM00471">
    <property type="entry name" value="HDc"/>
    <property type="match status" value="1"/>
</dbReference>
<name>A0A660S8A3_UNCT6</name>
<comment type="caution">
    <text evidence="8">The sequence shown here is derived from an EMBL/GenBank/DDBJ whole genome shotgun (WGS) entry which is preliminary data.</text>
</comment>
<evidence type="ECO:0000256" key="3">
    <source>
        <dbReference type="ARBA" id="ARBA00023163"/>
    </source>
</evidence>
<feature type="domain" description="HD-GYP" evidence="7">
    <location>
        <begin position="317"/>
        <end position="497"/>
    </location>
</feature>
<dbReference type="CDD" id="cd00077">
    <property type="entry name" value="HDc"/>
    <property type="match status" value="1"/>
</dbReference>
<dbReference type="PROSITE" id="PS50110">
    <property type="entry name" value="RESPONSE_REGULATORY"/>
    <property type="match status" value="1"/>
</dbReference>
<proteinExistence type="predicted"/>
<dbReference type="InterPro" id="IPR052020">
    <property type="entry name" value="Cyclic_di-GMP/3'3'-cGAMP_PDE"/>
</dbReference>
<dbReference type="PROSITE" id="PS51832">
    <property type="entry name" value="HD_GYP"/>
    <property type="match status" value="1"/>
</dbReference>
<dbReference type="Gene3D" id="3.30.450.40">
    <property type="match status" value="1"/>
</dbReference>
<dbReference type="GO" id="GO:0000160">
    <property type="term" value="P:phosphorelay signal transduction system"/>
    <property type="evidence" value="ECO:0007669"/>
    <property type="project" value="InterPro"/>
</dbReference>
<dbReference type="EMBL" id="QNBC01000083">
    <property type="protein sequence ID" value="RKX65573.1"/>
    <property type="molecule type" value="Genomic_DNA"/>
</dbReference>
<dbReference type="InterPro" id="IPR003607">
    <property type="entry name" value="HD/PDEase_dom"/>
</dbReference>
<reference evidence="8 9" key="1">
    <citation type="submission" date="2018-06" db="EMBL/GenBank/DDBJ databases">
        <title>Extensive metabolic versatility and redundancy in microbially diverse, dynamic hydrothermal sediments.</title>
        <authorList>
            <person name="Dombrowski N."/>
            <person name="Teske A."/>
            <person name="Baker B.J."/>
        </authorList>
    </citation>
    <scope>NUCLEOTIDE SEQUENCE [LARGE SCALE GENOMIC DNA]</scope>
    <source>
        <strain evidence="8">B35_G9</strain>
    </source>
</reference>
<dbReference type="SMART" id="SM00448">
    <property type="entry name" value="REC"/>
    <property type="match status" value="1"/>
</dbReference>
<evidence type="ECO:0000313" key="9">
    <source>
        <dbReference type="Proteomes" id="UP000282321"/>
    </source>
</evidence>
<dbReference type="SUPFAM" id="SSF55781">
    <property type="entry name" value="GAF domain-like"/>
    <property type="match status" value="1"/>
</dbReference>
<keyword evidence="3" id="KW-0804">Transcription</keyword>
<evidence type="ECO:0000313" key="8">
    <source>
        <dbReference type="EMBL" id="RKX65573.1"/>
    </source>
</evidence>
<dbReference type="InterPro" id="IPR011006">
    <property type="entry name" value="CheY-like_superfamily"/>
</dbReference>
<protein>
    <recommendedName>
        <fullName evidence="10">Response regulator</fullName>
    </recommendedName>
</protein>
<dbReference type="SUPFAM" id="SSF109604">
    <property type="entry name" value="HD-domain/PDEase-like"/>
    <property type="match status" value="1"/>
</dbReference>
<feature type="domain" description="Response regulatory" evidence="6">
    <location>
        <begin position="6"/>
        <end position="123"/>
    </location>
</feature>
<dbReference type="Proteomes" id="UP000282321">
    <property type="component" value="Unassembled WGS sequence"/>
</dbReference>
<gene>
    <name evidence="8" type="ORF">DRP44_06045</name>
</gene>
<feature type="coiled-coil region" evidence="5">
    <location>
        <begin position="125"/>
        <end position="166"/>
    </location>
</feature>
<dbReference type="Pfam" id="PF13487">
    <property type="entry name" value="HD_5"/>
    <property type="match status" value="1"/>
</dbReference>
<keyword evidence="5" id="KW-0175">Coiled coil</keyword>
<evidence type="ECO:0000259" key="6">
    <source>
        <dbReference type="PROSITE" id="PS50110"/>
    </source>
</evidence>
<organism evidence="8 9">
    <name type="scientific">candidate division TA06 bacterium</name>
    <dbReference type="NCBI Taxonomy" id="2250710"/>
    <lineage>
        <taxon>Bacteria</taxon>
        <taxon>Bacteria division TA06</taxon>
    </lineage>
</organism>
<dbReference type="InterPro" id="IPR001789">
    <property type="entry name" value="Sig_transdc_resp-reg_receiver"/>
</dbReference>
<dbReference type="SUPFAM" id="SSF52172">
    <property type="entry name" value="CheY-like"/>
    <property type="match status" value="1"/>
</dbReference>
<evidence type="ECO:0000256" key="1">
    <source>
        <dbReference type="ARBA" id="ARBA00022553"/>
    </source>
</evidence>
<evidence type="ECO:0000256" key="2">
    <source>
        <dbReference type="ARBA" id="ARBA00023015"/>
    </source>
</evidence>
<dbReference type="AlphaFoldDB" id="A0A660S8A3"/>
<evidence type="ECO:0000256" key="4">
    <source>
        <dbReference type="PROSITE-ProRule" id="PRU00169"/>
    </source>
</evidence>
<evidence type="ECO:0008006" key="10">
    <source>
        <dbReference type="Google" id="ProtNLM"/>
    </source>
</evidence>
<dbReference type="PANTHER" id="PTHR45228">
    <property type="entry name" value="CYCLIC DI-GMP PHOSPHODIESTERASE TM_0186-RELATED"/>
    <property type="match status" value="1"/>
</dbReference>
<evidence type="ECO:0000256" key="5">
    <source>
        <dbReference type="SAM" id="Coils"/>
    </source>
</evidence>
<evidence type="ECO:0000259" key="7">
    <source>
        <dbReference type="PROSITE" id="PS51832"/>
    </source>
</evidence>
<dbReference type="Pfam" id="PF00072">
    <property type="entry name" value="Response_reg"/>
    <property type="match status" value="1"/>
</dbReference>
<feature type="modified residue" description="4-aspartylphosphate" evidence="4">
    <location>
        <position position="58"/>
    </location>
</feature>
<keyword evidence="2" id="KW-0805">Transcription regulation</keyword>
<sequence length="497" mass="55800">MEDSVHVLIVDDDKAIANFLSKMLIKSEDNDYDVAITHTAEDGLHLIEESKFDIVILDVNLPGKSGIEFLKEIKEIDPDIEVIIMTGNAKIETAIEALREGAYDYLQKPFTQEQVITTLRNAYQKRRLTMEKRELINNLSDVNDQLEKANEMLAEKKALVDRELEKKVEDLTNINLFVKGITPQLDLIKLMNIIPRFLIDLFGFNGAAIITFSGNNFVVHASLSTEGDFKKGDIYSRENPMINKITKPPVIKEIGRLKEGGLNYVSLPIKSGTRLLGILVVGSEMEEPLKNYGEDLFSTIAGNVALAMQNAVYFENSRKNYLESLYSFLVILETEDPSLREHAERVSNIATKIAKQLNLEDSMITNIRYAALIHDIGRVGSIKTSPKDGVREKIMKIHQNTEKIIKPVSFLSQGLEYIHYMFENFDGSGFPEGKTGDDIPIGARILAIANAYDEIYTQLKGKNKKEPSKDAILAELSPHIGVELDPRLFAILQGVEI</sequence>
<dbReference type="FunFam" id="3.40.50.2300:FF:000018">
    <property type="entry name" value="DNA-binding transcriptional regulator NtrC"/>
    <property type="match status" value="1"/>
</dbReference>